<keyword evidence="1" id="KW-0812">Transmembrane</keyword>
<dbReference type="AlphaFoldDB" id="A0A9E7U9C5"/>
<dbReference type="GeneID" id="74941919"/>
<accession>A0A9E7U9C5</accession>
<dbReference type="RefSeq" id="WP_260594912.1">
    <property type="nucleotide sequence ID" value="NZ_CP104003.1"/>
</dbReference>
<dbReference type="EMBL" id="CP104003">
    <property type="protein sequence ID" value="UWM55801.1"/>
    <property type="molecule type" value="Genomic_DNA"/>
</dbReference>
<feature type="transmembrane region" description="Helical" evidence="1">
    <location>
        <begin position="45"/>
        <end position="70"/>
    </location>
</feature>
<evidence type="ECO:0000313" key="2">
    <source>
        <dbReference type="EMBL" id="UWM55801.1"/>
    </source>
</evidence>
<reference evidence="2" key="1">
    <citation type="submission" date="2022-09" db="EMBL/GenBank/DDBJ databases">
        <title>Diverse halophilic archaea isolated from saline environments.</title>
        <authorList>
            <person name="Cui H.-L."/>
        </authorList>
    </citation>
    <scope>NUCLEOTIDE SEQUENCE</scope>
    <source>
        <strain evidence="2">ZS-35-S2</strain>
    </source>
</reference>
<organism evidence="2 3">
    <name type="scientific">Salinirubellus salinus</name>
    <dbReference type="NCBI Taxonomy" id="1364945"/>
    <lineage>
        <taxon>Archaea</taxon>
        <taxon>Methanobacteriati</taxon>
        <taxon>Methanobacteriota</taxon>
        <taxon>Stenosarchaea group</taxon>
        <taxon>Halobacteria</taxon>
        <taxon>Halobacteriales</taxon>
        <taxon>Natronomonadaceae</taxon>
        <taxon>Salinirubellus</taxon>
    </lineage>
</organism>
<keyword evidence="3" id="KW-1185">Reference proteome</keyword>
<dbReference type="KEGG" id="ssai:N0B31_05815"/>
<name>A0A9E7U9C5_9EURY</name>
<dbReference type="Proteomes" id="UP001057580">
    <property type="component" value="Chromosome"/>
</dbReference>
<protein>
    <submittedName>
        <fullName evidence="2">Uncharacterized protein</fullName>
    </submittedName>
</protein>
<evidence type="ECO:0000313" key="3">
    <source>
        <dbReference type="Proteomes" id="UP001057580"/>
    </source>
</evidence>
<evidence type="ECO:0000256" key="1">
    <source>
        <dbReference type="SAM" id="Phobius"/>
    </source>
</evidence>
<keyword evidence="1" id="KW-1133">Transmembrane helix</keyword>
<gene>
    <name evidence="2" type="ORF">N0B31_05815</name>
</gene>
<sequence>MLCRALAVVSGTFGALFPGRVVETTKQAFLGAAYENPEDLRAKEWYVYAVRLQSALVAVAGLLAIVLGVFGGGEDDAEPEDAGEPVAS</sequence>
<proteinExistence type="predicted"/>
<keyword evidence="1" id="KW-0472">Membrane</keyword>